<evidence type="ECO:0000256" key="5">
    <source>
        <dbReference type="ARBA" id="ARBA00022884"/>
    </source>
</evidence>
<dbReference type="AlphaFoldDB" id="A0A0M9BLG2"/>
<dbReference type="GO" id="GO:0006364">
    <property type="term" value="P:rRNA processing"/>
    <property type="evidence" value="ECO:0007669"/>
    <property type="project" value="TreeGrafter"/>
</dbReference>
<dbReference type="InterPro" id="IPR012340">
    <property type="entry name" value="NA-bd_OB-fold"/>
</dbReference>
<dbReference type="InterPro" id="IPR003029">
    <property type="entry name" value="S1_domain"/>
</dbReference>
<dbReference type="RefSeq" id="WP_053783089.1">
    <property type="nucleotide sequence ID" value="NZ_LITU01000075.1"/>
</dbReference>
<evidence type="ECO:0000256" key="2">
    <source>
        <dbReference type="ARBA" id="ARBA00022723"/>
    </source>
</evidence>
<dbReference type="Proteomes" id="UP000037688">
    <property type="component" value="Unassembled WGS sequence"/>
</dbReference>
<dbReference type="SMART" id="SM00316">
    <property type="entry name" value="S1"/>
    <property type="match status" value="1"/>
</dbReference>
<keyword evidence="4" id="KW-0460">Magnesium</keyword>
<sequence>MKQMIVHNEHNLMQMALLEEGKAVEFMAERTRERGLLGSYFKGRVVNVLPGMQAAFVDIGQKKNAFLYVDDVLHPNLEKQPKVKPSISELLRPGQDVIVQVLKEPVGSKGARVTTHYSLPGRWLVYMPLADYVAVSKKIAREGDRSRLKTLGEQLRRDEEGLIIRTVSAEEQREAIQADLETLREQWRLIREKADSLPSPSLLHRDHSMVQRIIRDVYTPGSDEVITDNEVQARELSALLEEICPGHHPKVQVYRGEESIFAAYSVQEQLNKDFARKVWLPGGGYIVIDHTEALTVVDVNTGKYTGAGGDSLEETVTETNMQAAVEIARLMRLRDIGGMIIVDFIDMEEAMNRHEVAATLENELKKDRTKAFVMGWTKLGLLELTRKKVREESTLPYVEPCSSCHGTGKRYISPLH</sequence>
<dbReference type="PANTHER" id="PTHR30001">
    <property type="entry name" value="RIBONUCLEASE"/>
    <property type="match status" value="1"/>
</dbReference>
<dbReference type="Gene3D" id="2.40.50.140">
    <property type="entry name" value="Nucleic acid-binding proteins"/>
    <property type="match status" value="1"/>
</dbReference>
<dbReference type="OrthoDB" id="9804278at2"/>
<dbReference type="PANTHER" id="PTHR30001:SF0">
    <property type="entry name" value="RIBONUCLEASE G"/>
    <property type="match status" value="1"/>
</dbReference>
<feature type="domain" description="S1 motif" evidence="6">
    <location>
        <begin position="38"/>
        <end position="116"/>
    </location>
</feature>
<comment type="cofactor">
    <cofactor evidence="1">
        <name>Mg(2+)</name>
        <dbReference type="ChEBI" id="CHEBI:18420"/>
    </cofactor>
</comment>
<evidence type="ECO:0000313" key="8">
    <source>
        <dbReference type="Proteomes" id="UP000037688"/>
    </source>
</evidence>
<evidence type="ECO:0000313" key="7">
    <source>
        <dbReference type="EMBL" id="KOY13856.1"/>
    </source>
</evidence>
<dbReference type="InterPro" id="IPR004659">
    <property type="entry name" value="RNase_E/G"/>
</dbReference>
<protein>
    <submittedName>
        <fullName evidence="7">Ribonuclease</fullName>
    </submittedName>
</protein>
<dbReference type="PROSITE" id="PS50126">
    <property type="entry name" value="S1"/>
    <property type="match status" value="1"/>
</dbReference>
<evidence type="ECO:0000259" key="6">
    <source>
        <dbReference type="PROSITE" id="PS50126"/>
    </source>
</evidence>
<evidence type="ECO:0000256" key="3">
    <source>
        <dbReference type="ARBA" id="ARBA00022801"/>
    </source>
</evidence>
<name>A0A0M9BLG2_9BACL</name>
<evidence type="ECO:0000256" key="1">
    <source>
        <dbReference type="ARBA" id="ARBA00001946"/>
    </source>
</evidence>
<dbReference type="SUPFAM" id="SSF50249">
    <property type="entry name" value="Nucleic acid-binding proteins"/>
    <property type="match status" value="1"/>
</dbReference>
<dbReference type="GO" id="GO:0003723">
    <property type="term" value="F:RNA binding"/>
    <property type="evidence" value="ECO:0007669"/>
    <property type="project" value="UniProtKB-KW"/>
</dbReference>
<dbReference type="CDD" id="cd04453">
    <property type="entry name" value="S1_RNase_E"/>
    <property type="match status" value="1"/>
</dbReference>
<proteinExistence type="predicted"/>
<keyword evidence="2" id="KW-0479">Metal-binding</keyword>
<accession>A0A0M9BLG2</accession>
<dbReference type="GO" id="GO:0005737">
    <property type="term" value="C:cytoplasm"/>
    <property type="evidence" value="ECO:0007669"/>
    <property type="project" value="TreeGrafter"/>
</dbReference>
<keyword evidence="5" id="KW-0694">RNA-binding</keyword>
<organism evidence="7 8">
    <name type="scientific">Paenibacillus xylanivorans</name>
    <dbReference type="NCBI Taxonomy" id="1705561"/>
    <lineage>
        <taxon>Bacteria</taxon>
        <taxon>Bacillati</taxon>
        <taxon>Bacillota</taxon>
        <taxon>Bacilli</taxon>
        <taxon>Bacillales</taxon>
        <taxon>Paenibacillaceae</taxon>
        <taxon>Paenibacillus</taxon>
    </lineage>
</organism>
<dbReference type="GO" id="GO:0004540">
    <property type="term" value="F:RNA nuclease activity"/>
    <property type="evidence" value="ECO:0007669"/>
    <property type="project" value="InterPro"/>
</dbReference>
<dbReference type="PATRIC" id="fig|1705561.3.peg.4899"/>
<keyword evidence="8" id="KW-1185">Reference proteome</keyword>
<gene>
    <name evidence="7" type="ORF">AMS66_23385</name>
</gene>
<dbReference type="InterPro" id="IPR019307">
    <property type="entry name" value="RNA-bd_AU-1/RNase_E/G"/>
</dbReference>
<evidence type="ECO:0000256" key="4">
    <source>
        <dbReference type="ARBA" id="ARBA00022842"/>
    </source>
</evidence>
<keyword evidence="3" id="KW-0378">Hydrolase</keyword>
<reference evidence="7 8" key="1">
    <citation type="submission" date="2015-08" db="EMBL/GenBank/DDBJ databases">
        <title>Draft genome sequence of cellulolytic and xylanolytic Paenibacillus sp. A59, isolated from a decaying forest soil from Patagonia, Argentina.</title>
        <authorList>
            <person name="Ghio S."/>
            <person name="Caceres A.M."/>
            <person name="Talia P."/>
            <person name="Grasso D."/>
            <person name="Campos E."/>
        </authorList>
    </citation>
    <scope>NUCLEOTIDE SEQUENCE [LARGE SCALE GENOMIC DNA]</scope>
    <source>
        <strain evidence="7 8">A59</strain>
    </source>
</reference>
<dbReference type="Pfam" id="PF10150">
    <property type="entry name" value="RNase_E_G"/>
    <property type="match status" value="1"/>
</dbReference>
<dbReference type="GO" id="GO:0016787">
    <property type="term" value="F:hydrolase activity"/>
    <property type="evidence" value="ECO:0007669"/>
    <property type="project" value="UniProtKB-KW"/>
</dbReference>
<dbReference type="GO" id="GO:0046872">
    <property type="term" value="F:metal ion binding"/>
    <property type="evidence" value="ECO:0007669"/>
    <property type="project" value="UniProtKB-KW"/>
</dbReference>
<dbReference type="NCBIfam" id="TIGR00757">
    <property type="entry name" value="RNaseEG"/>
    <property type="match status" value="1"/>
</dbReference>
<dbReference type="EMBL" id="LITU01000075">
    <property type="protein sequence ID" value="KOY13856.1"/>
    <property type="molecule type" value="Genomic_DNA"/>
</dbReference>
<comment type="caution">
    <text evidence="7">The sequence shown here is derived from an EMBL/GenBank/DDBJ whole genome shotgun (WGS) entry which is preliminary data.</text>
</comment>